<evidence type="ECO:0000313" key="1">
    <source>
        <dbReference type="EMBL" id="HJC74933.1"/>
    </source>
</evidence>
<feature type="non-terminal residue" evidence="1">
    <location>
        <position position="76"/>
    </location>
</feature>
<sequence>MEYQLELKQIVDFPRCRIYRNFIQTLLNDRSIRTTGGSFLFWYLILCSYANYSNSNRRMEQLTYTLSPGEWICSIS</sequence>
<dbReference type="AlphaFoldDB" id="A0A9D2QAF5"/>
<protein>
    <submittedName>
        <fullName evidence="1">MarR family transcriptional regulator</fullName>
    </submittedName>
</protein>
<comment type="caution">
    <text evidence="1">The sequence shown here is derived from an EMBL/GenBank/DDBJ whole genome shotgun (WGS) entry which is preliminary data.</text>
</comment>
<name>A0A9D2QAF5_9FIRM</name>
<dbReference type="EMBL" id="DWVY01000044">
    <property type="protein sequence ID" value="HJC74933.1"/>
    <property type="molecule type" value="Genomic_DNA"/>
</dbReference>
<gene>
    <name evidence="1" type="ORF">H9697_08325</name>
</gene>
<dbReference type="Proteomes" id="UP000823902">
    <property type="component" value="Unassembled WGS sequence"/>
</dbReference>
<reference evidence="1" key="1">
    <citation type="journal article" date="2021" name="PeerJ">
        <title>Extensive microbial diversity within the chicken gut microbiome revealed by metagenomics and culture.</title>
        <authorList>
            <person name="Gilroy R."/>
            <person name="Ravi A."/>
            <person name="Getino M."/>
            <person name="Pursley I."/>
            <person name="Horton D.L."/>
            <person name="Alikhan N.F."/>
            <person name="Baker D."/>
            <person name="Gharbi K."/>
            <person name="Hall N."/>
            <person name="Watson M."/>
            <person name="Adriaenssens E.M."/>
            <person name="Foster-Nyarko E."/>
            <person name="Jarju S."/>
            <person name="Secka A."/>
            <person name="Antonio M."/>
            <person name="Oren A."/>
            <person name="Chaudhuri R.R."/>
            <person name="La Ragione R."/>
            <person name="Hildebrand F."/>
            <person name="Pallen M.J."/>
        </authorList>
    </citation>
    <scope>NUCLEOTIDE SEQUENCE</scope>
    <source>
        <strain evidence="1">CHK196-7946</strain>
    </source>
</reference>
<proteinExistence type="predicted"/>
<organism evidence="1 2">
    <name type="scientific">Candidatus Mediterraneibacter faecavium</name>
    <dbReference type="NCBI Taxonomy" id="2838668"/>
    <lineage>
        <taxon>Bacteria</taxon>
        <taxon>Bacillati</taxon>
        <taxon>Bacillota</taxon>
        <taxon>Clostridia</taxon>
        <taxon>Lachnospirales</taxon>
        <taxon>Lachnospiraceae</taxon>
        <taxon>Mediterraneibacter</taxon>
    </lineage>
</organism>
<evidence type="ECO:0000313" key="2">
    <source>
        <dbReference type="Proteomes" id="UP000823902"/>
    </source>
</evidence>
<reference evidence="1" key="2">
    <citation type="submission" date="2021-04" db="EMBL/GenBank/DDBJ databases">
        <authorList>
            <person name="Gilroy R."/>
        </authorList>
    </citation>
    <scope>NUCLEOTIDE SEQUENCE</scope>
    <source>
        <strain evidence="1">CHK196-7946</strain>
    </source>
</reference>
<accession>A0A9D2QAF5</accession>